<keyword evidence="3" id="KW-0472">Membrane</keyword>
<feature type="transmembrane region" description="Helical" evidence="3">
    <location>
        <begin position="63"/>
        <end position="83"/>
    </location>
</feature>
<dbReference type="GO" id="GO:0043709">
    <property type="term" value="P:cell adhesion involved in single-species biofilm formation"/>
    <property type="evidence" value="ECO:0007669"/>
    <property type="project" value="TreeGrafter"/>
</dbReference>
<organism evidence="5 6">
    <name type="scientific">Acidovorax kalamii</name>
    <dbReference type="NCBI Taxonomy" id="2004485"/>
    <lineage>
        <taxon>Bacteria</taxon>
        <taxon>Pseudomonadati</taxon>
        <taxon>Pseudomonadota</taxon>
        <taxon>Betaproteobacteria</taxon>
        <taxon>Burkholderiales</taxon>
        <taxon>Comamonadaceae</taxon>
        <taxon>Acidovorax</taxon>
    </lineage>
</organism>
<dbReference type="GO" id="GO:0052621">
    <property type="term" value="F:diguanylate cyclase activity"/>
    <property type="evidence" value="ECO:0007669"/>
    <property type="project" value="UniProtKB-EC"/>
</dbReference>
<protein>
    <recommendedName>
        <fullName evidence="1">diguanylate cyclase</fullName>
        <ecNumber evidence="1">2.7.7.65</ecNumber>
    </recommendedName>
</protein>
<dbReference type="CDD" id="cd01949">
    <property type="entry name" value="GGDEF"/>
    <property type="match status" value="1"/>
</dbReference>
<feature type="transmembrane region" description="Helical" evidence="3">
    <location>
        <begin position="6"/>
        <end position="27"/>
    </location>
</feature>
<accession>A0A235EHI1</accession>
<dbReference type="AlphaFoldDB" id="A0A235EHI1"/>
<comment type="caution">
    <text evidence="5">The sequence shown here is derived from an EMBL/GenBank/DDBJ whole genome shotgun (WGS) entry which is preliminary data.</text>
</comment>
<feature type="domain" description="GGDEF" evidence="4">
    <location>
        <begin position="253"/>
        <end position="382"/>
    </location>
</feature>
<dbReference type="EC" id="2.7.7.65" evidence="1"/>
<feature type="transmembrane region" description="Helical" evidence="3">
    <location>
        <begin position="95"/>
        <end position="115"/>
    </location>
</feature>
<evidence type="ECO:0000313" key="5">
    <source>
        <dbReference type="EMBL" id="OYD48243.1"/>
    </source>
</evidence>
<gene>
    <name evidence="5" type="ORF">CBY09_19565</name>
</gene>
<feature type="transmembrane region" description="Helical" evidence="3">
    <location>
        <begin position="153"/>
        <end position="171"/>
    </location>
</feature>
<evidence type="ECO:0000259" key="4">
    <source>
        <dbReference type="PROSITE" id="PS50887"/>
    </source>
</evidence>
<feature type="transmembrane region" description="Helical" evidence="3">
    <location>
        <begin position="39"/>
        <end position="57"/>
    </location>
</feature>
<dbReference type="Proteomes" id="UP000215441">
    <property type="component" value="Unassembled WGS sequence"/>
</dbReference>
<keyword evidence="3" id="KW-0812">Transmembrane</keyword>
<feature type="transmembrane region" description="Helical" evidence="3">
    <location>
        <begin position="191"/>
        <end position="211"/>
    </location>
</feature>
<name>A0A235EHI1_9BURK</name>
<dbReference type="NCBIfam" id="TIGR00254">
    <property type="entry name" value="GGDEF"/>
    <property type="match status" value="1"/>
</dbReference>
<keyword evidence="3" id="KW-1133">Transmembrane helix</keyword>
<dbReference type="PROSITE" id="PS50887">
    <property type="entry name" value="GGDEF"/>
    <property type="match status" value="1"/>
</dbReference>
<dbReference type="SUPFAM" id="SSF55073">
    <property type="entry name" value="Nucleotide cyclase"/>
    <property type="match status" value="1"/>
</dbReference>
<dbReference type="SMART" id="SM00267">
    <property type="entry name" value="GGDEF"/>
    <property type="match status" value="1"/>
</dbReference>
<evidence type="ECO:0000256" key="2">
    <source>
        <dbReference type="ARBA" id="ARBA00034247"/>
    </source>
</evidence>
<evidence type="ECO:0000313" key="6">
    <source>
        <dbReference type="Proteomes" id="UP000215441"/>
    </source>
</evidence>
<dbReference type="PANTHER" id="PTHR45138">
    <property type="entry name" value="REGULATORY COMPONENTS OF SENSORY TRANSDUCTION SYSTEM"/>
    <property type="match status" value="1"/>
</dbReference>
<dbReference type="Pfam" id="PF00990">
    <property type="entry name" value="GGDEF"/>
    <property type="match status" value="1"/>
</dbReference>
<proteinExistence type="predicted"/>
<dbReference type="OrthoDB" id="9813903at2"/>
<dbReference type="InterPro" id="IPR000160">
    <property type="entry name" value="GGDEF_dom"/>
</dbReference>
<dbReference type="RefSeq" id="WP_094291252.1">
    <property type="nucleotide sequence ID" value="NZ_NOIG01000012.1"/>
</dbReference>
<dbReference type="Gene3D" id="3.30.70.270">
    <property type="match status" value="1"/>
</dbReference>
<dbReference type="InterPro" id="IPR029787">
    <property type="entry name" value="Nucleotide_cyclase"/>
</dbReference>
<evidence type="ECO:0000256" key="3">
    <source>
        <dbReference type="SAM" id="Phobius"/>
    </source>
</evidence>
<keyword evidence="6" id="KW-1185">Reference proteome</keyword>
<dbReference type="InterPro" id="IPR050469">
    <property type="entry name" value="Diguanylate_Cyclase"/>
</dbReference>
<feature type="transmembrane region" description="Helical" evidence="3">
    <location>
        <begin position="121"/>
        <end position="141"/>
    </location>
</feature>
<sequence length="382" mass="41227">MLSLDLRSLTIMAGLIGIVMGLVLLGLRRSYPPSIRGMRLWGAAPLLCASSTLFYGLDGVLPPTLVALTGNALLLVGVTLFLLGSEQLYGLPSSGRRWAAVIAAVLLTLAFFMHAYPDYRIRVLVFSGTLAAIVAEHARLLGRHGSQDFAPRFTAMVLWGQAAVLVCRAISTLWLDQADTHRFAQSFVQTLYIAAFSFSVLLVSIGVLLMAGERVRAEFEHLATHDSLTGAHTRRAVLAACADELARWSRYGKPFSLLILDIDHFKRINDTHGHLAGDQVLTHFVRLAHSHLRSADRLGRYGGEEFVVLLPETASADAQAVAERMRAALDATPEAAGLPHCTVSIGVTTAQPGDKSVDALIARADAALYEAKAQGRNQVRVG</sequence>
<dbReference type="EMBL" id="NOIG01000012">
    <property type="protein sequence ID" value="OYD48243.1"/>
    <property type="molecule type" value="Genomic_DNA"/>
</dbReference>
<reference evidence="5 6" key="1">
    <citation type="submission" date="2017-07" db="EMBL/GenBank/DDBJ databases">
        <title>Acidovorax KNDSW TSA 6 genome sequence and assembly.</title>
        <authorList>
            <person name="Mayilraj S."/>
        </authorList>
    </citation>
    <scope>NUCLEOTIDE SEQUENCE [LARGE SCALE GENOMIC DNA]</scope>
    <source>
        <strain evidence="5 6">KNDSW-TSA6</strain>
    </source>
</reference>
<evidence type="ECO:0000256" key="1">
    <source>
        <dbReference type="ARBA" id="ARBA00012528"/>
    </source>
</evidence>
<dbReference type="GO" id="GO:0005886">
    <property type="term" value="C:plasma membrane"/>
    <property type="evidence" value="ECO:0007669"/>
    <property type="project" value="TreeGrafter"/>
</dbReference>
<dbReference type="GO" id="GO:1902201">
    <property type="term" value="P:negative regulation of bacterial-type flagellum-dependent cell motility"/>
    <property type="evidence" value="ECO:0007669"/>
    <property type="project" value="TreeGrafter"/>
</dbReference>
<dbReference type="FunFam" id="3.30.70.270:FF:000001">
    <property type="entry name" value="Diguanylate cyclase domain protein"/>
    <property type="match status" value="1"/>
</dbReference>
<dbReference type="InterPro" id="IPR043128">
    <property type="entry name" value="Rev_trsase/Diguanyl_cyclase"/>
</dbReference>
<dbReference type="PANTHER" id="PTHR45138:SF9">
    <property type="entry name" value="DIGUANYLATE CYCLASE DGCM-RELATED"/>
    <property type="match status" value="1"/>
</dbReference>
<comment type="catalytic activity">
    <reaction evidence="2">
        <text>2 GTP = 3',3'-c-di-GMP + 2 diphosphate</text>
        <dbReference type="Rhea" id="RHEA:24898"/>
        <dbReference type="ChEBI" id="CHEBI:33019"/>
        <dbReference type="ChEBI" id="CHEBI:37565"/>
        <dbReference type="ChEBI" id="CHEBI:58805"/>
        <dbReference type="EC" id="2.7.7.65"/>
    </reaction>
</comment>